<dbReference type="Proteomes" id="UP001378592">
    <property type="component" value="Unassembled WGS sequence"/>
</dbReference>
<sequence length="122" mass="13733">MNFIERDLNYARFQWKRFRCVAVRDALCACPALAGGRPIMTVRRQPRWRRHTGNRFREHTESRLPEFVVLRSSEAGLRCDTGRGNAVGTSVSRGSWRSSSHGTAGDVGFSIQTSSSYSSVTH</sequence>
<dbReference type="EMBL" id="JAZDUA010000071">
    <property type="protein sequence ID" value="KAK7869608.1"/>
    <property type="molecule type" value="Genomic_DNA"/>
</dbReference>
<organism evidence="2 3">
    <name type="scientific">Gryllus longicercus</name>
    <dbReference type="NCBI Taxonomy" id="2509291"/>
    <lineage>
        <taxon>Eukaryota</taxon>
        <taxon>Metazoa</taxon>
        <taxon>Ecdysozoa</taxon>
        <taxon>Arthropoda</taxon>
        <taxon>Hexapoda</taxon>
        <taxon>Insecta</taxon>
        <taxon>Pterygota</taxon>
        <taxon>Neoptera</taxon>
        <taxon>Polyneoptera</taxon>
        <taxon>Orthoptera</taxon>
        <taxon>Ensifera</taxon>
        <taxon>Gryllidea</taxon>
        <taxon>Grylloidea</taxon>
        <taxon>Gryllidae</taxon>
        <taxon>Gryllinae</taxon>
        <taxon>Gryllus</taxon>
    </lineage>
</organism>
<evidence type="ECO:0000313" key="3">
    <source>
        <dbReference type="Proteomes" id="UP001378592"/>
    </source>
</evidence>
<reference evidence="2 3" key="1">
    <citation type="submission" date="2024-03" db="EMBL/GenBank/DDBJ databases">
        <title>The genome assembly and annotation of the cricket Gryllus longicercus Weissman &amp; Gray.</title>
        <authorList>
            <person name="Szrajer S."/>
            <person name="Gray D."/>
            <person name="Ylla G."/>
        </authorList>
    </citation>
    <scope>NUCLEOTIDE SEQUENCE [LARGE SCALE GENOMIC DNA]</scope>
    <source>
        <strain evidence="2">DAG 2021-001</strain>
        <tissue evidence="2">Whole body minus gut</tissue>
    </source>
</reference>
<keyword evidence="3" id="KW-1185">Reference proteome</keyword>
<evidence type="ECO:0000256" key="1">
    <source>
        <dbReference type="SAM" id="MobiDB-lite"/>
    </source>
</evidence>
<feature type="region of interest" description="Disordered" evidence="1">
    <location>
        <begin position="81"/>
        <end position="103"/>
    </location>
</feature>
<dbReference type="AlphaFoldDB" id="A0AAN9Z631"/>
<accession>A0AAN9Z631</accession>
<comment type="caution">
    <text evidence="2">The sequence shown here is derived from an EMBL/GenBank/DDBJ whole genome shotgun (WGS) entry which is preliminary data.</text>
</comment>
<proteinExistence type="predicted"/>
<protein>
    <submittedName>
        <fullName evidence="2">Uncharacterized protein</fullName>
    </submittedName>
</protein>
<gene>
    <name evidence="2" type="ORF">R5R35_009982</name>
</gene>
<evidence type="ECO:0000313" key="2">
    <source>
        <dbReference type="EMBL" id="KAK7869608.1"/>
    </source>
</evidence>
<feature type="compositionally biased region" description="Low complexity" evidence="1">
    <location>
        <begin position="87"/>
        <end position="100"/>
    </location>
</feature>
<name>A0AAN9Z631_9ORTH</name>